<reference evidence="3 4" key="1">
    <citation type="journal article" date="2021" name="Front. Microbiol.">
        <title>Aerobic Denitrification and Heterotrophic Sulfur Oxidation in the Genus Halomonas Revealed by Six Novel Species Characterizations and Genome-Based Analysis.</title>
        <authorList>
            <person name="Wang L."/>
            <person name="Shao Z."/>
        </authorList>
    </citation>
    <scope>NUCLEOTIDE SEQUENCE [LARGE SCALE GENOMIC DNA]</scope>
    <source>
        <strain evidence="3 4">MCCC 1A11081</strain>
    </source>
</reference>
<dbReference type="Pfam" id="PF12307">
    <property type="entry name" value="DUF3631"/>
    <property type="match status" value="1"/>
</dbReference>
<organism evidence="3 4">
    <name type="scientific">Billgrantia ethanolica</name>
    <dbReference type="NCBI Taxonomy" id="2733486"/>
    <lineage>
        <taxon>Bacteria</taxon>
        <taxon>Pseudomonadati</taxon>
        <taxon>Pseudomonadota</taxon>
        <taxon>Gammaproteobacteria</taxon>
        <taxon>Oceanospirillales</taxon>
        <taxon>Halomonadaceae</taxon>
        <taxon>Billgrantia</taxon>
    </lineage>
</organism>
<evidence type="ECO:0000256" key="1">
    <source>
        <dbReference type="SAM" id="MobiDB-lite"/>
    </source>
</evidence>
<dbReference type="RefSeq" id="WP_234269478.1">
    <property type="nucleotide sequence ID" value="NZ_JABFTX010000001.1"/>
</dbReference>
<comment type="caution">
    <text evidence="3">The sequence shown here is derived from an EMBL/GenBank/DDBJ whole genome shotgun (WGS) entry which is preliminary data.</text>
</comment>
<accession>A0ABS9A1T3</accession>
<feature type="region of interest" description="Disordered" evidence="1">
    <location>
        <begin position="464"/>
        <end position="509"/>
    </location>
</feature>
<proteinExistence type="predicted"/>
<evidence type="ECO:0000259" key="2">
    <source>
        <dbReference type="Pfam" id="PF12307"/>
    </source>
</evidence>
<name>A0ABS9A1T3_9GAMM</name>
<gene>
    <name evidence="3" type="ORF">HOP53_07715</name>
</gene>
<feature type="domain" description="DUF3631" evidence="2">
    <location>
        <begin position="277"/>
        <end position="458"/>
    </location>
</feature>
<dbReference type="InterPro" id="IPR022081">
    <property type="entry name" value="DUF3631"/>
</dbReference>
<keyword evidence="4" id="KW-1185">Reference proteome</keyword>
<sequence>MSSNLAVDTGAAWLDERRSLEDMADEHRTAEDDAMDIVRAALSRLDDDPGALFEPDMLERIAEIRQRNAADWQRIRADAKAKKVQVSELDKLTRSVSSGDGSELFPVVTPWPEPVGGAALVRELSDTLRRYVICEPEVADAAALWIAFTWFIDEVHVAPIANITAPLPNCGKSTLLEFLETFAFQPLKCDGISPAALFRSMDKWTPTLLIDEVDTFLRDNEDARGVLNSGHRRNGFIIRVVGDDHEPKRFATWGAKALCGIGGIANTLASRSIRLELRRKLPHEEVENIRFMPADLANRLRRQLARLQEDLSSDVAKARPEPVPGLSNRSADNWEPLQQIAEAIGGEWPQRVRSIALVITRMDDSEQAPDVGTELLKDIKTVFEEKAVDRIFSTPLVNALHADSEAPWNTWNRGQPISARQVAAKLSDFGIKSKQIRIGHETKKGYLRQDFEEAFRRYLSAGTPARSETTKQRFGNSGLSAIRNETKGHRVSDGNNPKPLNQKGCFDVSDTATPFGDEELF</sequence>
<evidence type="ECO:0000313" key="3">
    <source>
        <dbReference type="EMBL" id="MCE8002720.1"/>
    </source>
</evidence>
<feature type="region of interest" description="Disordered" evidence="1">
    <location>
        <begin position="313"/>
        <end position="332"/>
    </location>
</feature>
<dbReference type="EMBL" id="JABFTX010000001">
    <property type="protein sequence ID" value="MCE8002720.1"/>
    <property type="molecule type" value="Genomic_DNA"/>
</dbReference>
<evidence type="ECO:0000313" key="4">
    <source>
        <dbReference type="Proteomes" id="UP001320168"/>
    </source>
</evidence>
<protein>
    <submittedName>
        <fullName evidence="3">DUF3631 domain-containing protein</fullName>
    </submittedName>
</protein>
<dbReference type="Proteomes" id="UP001320168">
    <property type="component" value="Unassembled WGS sequence"/>
</dbReference>